<dbReference type="EMBL" id="MN741023">
    <property type="protein sequence ID" value="QHU23101.1"/>
    <property type="molecule type" value="Genomic_DNA"/>
</dbReference>
<dbReference type="AlphaFoldDB" id="A0A6C0L0T6"/>
<proteinExistence type="predicted"/>
<evidence type="ECO:0000313" key="1">
    <source>
        <dbReference type="EMBL" id="QHU23101.1"/>
    </source>
</evidence>
<accession>A0A6C0L0T6</accession>
<name>A0A6C0L0T6_9ZZZZ</name>
<protein>
    <submittedName>
        <fullName evidence="1">Uncharacterized protein</fullName>
    </submittedName>
</protein>
<sequence length="193" mass="22592">MKTRKRTKIPKKTFTKRKATTCNHLSPQVLNLIDEYWDLVIEYQTKQDRFKQAFKDSIKWKKNLPTYFAILPRAFPVFDKANVANINNPVQQIQKGIDDLRKDLLVINKEFSHIHSICEVESRNKYGLLHTLPTKKICLFESVYPNIRKQIAISKDALKQTKKSSLNNNKVINKSSKSKKVRFSTKSTYIYSI</sequence>
<organism evidence="1">
    <name type="scientific">viral metagenome</name>
    <dbReference type="NCBI Taxonomy" id="1070528"/>
    <lineage>
        <taxon>unclassified sequences</taxon>
        <taxon>metagenomes</taxon>
        <taxon>organismal metagenomes</taxon>
    </lineage>
</organism>
<reference evidence="1" key="1">
    <citation type="journal article" date="2020" name="Nature">
        <title>Giant virus diversity and host interactions through global metagenomics.</title>
        <authorList>
            <person name="Schulz F."/>
            <person name="Roux S."/>
            <person name="Paez-Espino D."/>
            <person name="Jungbluth S."/>
            <person name="Walsh D.A."/>
            <person name="Denef V.J."/>
            <person name="McMahon K.D."/>
            <person name="Konstantinidis K.T."/>
            <person name="Eloe-Fadrosh E.A."/>
            <person name="Kyrpides N.C."/>
            <person name="Woyke T."/>
        </authorList>
    </citation>
    <scope>NUCLEOTIDE SEQUENCE</scope>
    <source>
        <strain evidence="1">GVMAG-S-ERX555907-63</strain>
    </source>
</reference>